<evidence type="ECO:0000313" key="2">
    <source>
        <dbReference type="EMBL" id="OTF69114.1"/>
    </source>
</evidence>
<gene>
    <name evidence="2" type="ORF">BLA29_012990</name>
</gene>
<accession>A0A1Y3AMR1</accession>
<protein>
    <submittedName>
        <fullName evidence="2">Uncharacterized protein</fullName>
    </submittedName>
</protein>
<organism evidence="2 3">
    <name type="scientific">Euroglyphus maynei</name>
    <name type="common">Mayne's house dust mite</name>
    <dbReference type="NCBI Taxonomy" id="6958"/>
    <lineage>
        <taxon>Eukaryota</taxon>
        <taxon>Metazoa</taxon>
        <taxon>Ecdysozoa</taxon>
        <taxon>Arthropoda</taxon>
        <taxon>Chelicerata</taxon>
        <taxon>Arachnida</taxon>
        <taxon>Acari</taxon>
        <taxon>Acariformes</taxon>
        <taxon>Sarcoptiformes</taxon>
        <taxon>Astigmata</taxon>
        <taxon>Psoroptidia</taxon>
        <taxon>Analgoidea</taxon>
        <taxon>Pyroglyphidae</taxon>
        <taxon>Pyroglyphinae</taxon>
        <taxon>Euroglyphus</taxon>
    </lineage>
</organism>
<dbReference type="EMBL" id="MUJZ01072174">
    <property type="protein sequence ID" value="OTF69114.1"/>
    <property type="molecule type" value="Genomic_DNA"/>
</dbReference>
<dbReference type="OrthoDB" id="21221at2759"/>
<reference evidence="2 3" key="1">
    <citation type="submission" date="2017-03" db="EMBL/GenBank/DDBJ databases">
        <title>Genome Survey of Euroglyphus maynei.</title>
        <authorList>
            <person name="Arlian L.G."/>
            <person name="Morgan M.S."/>
            <person name="Rider S.D."/>
        </authorList>
    </citation>
    <scope>NUCLEOTIDE SEQUENCE [LARGE SCALE GENOMIC DNA]</scope>
    <source>
        <strain evidence="2">Arlian Lab</strain>
        <tissue evidence="2">Whole body</tissue>
    </source>
</reference>
<sequence>MSDDQLENNVNNVENIDDNDDDDDVKTGDKFTTSTSRRSYKYEDPPITFKDIDGLAAIRKVEEMVFTMLNPEQQQCLKEIDEYLQSESGAWAIGDEHLDLISFLLK</sequence>
<feature type="compositionally biased region" description="Acidic residues" evidence="1">
    <location>
        <begin position="15"/>
        <end position="24"/>
    </location>
</feature>
<keyword evidence="3" id="KW-1185">Reference proteome</keyword>
<evidence type="ECO:0000256" key="1">
    <source>
        <dbReference type="SAM" id="MobiDB-lite"/>
    </source>
</evidence>
<evidence type="ECO:0000313" key="3">
    <source>
        <dbReference type="Proteomes" id="UP000194236"/>
    </source>
</evidence>
<proteinExistence type="predicted"/>
<comment type="caution">
    <text evidence="2">The sequence shown here is derived from an EMBL/GenBank/DDBJ whole genome shotgun (WGS) entry which is preliminary data.</text>
</comment>
<dbReference type="AlphaFoldDB" id="A0A1Y3AMR1"/>
<dbReference type="Proteomes" id="UP000194236">
    <property type="component" value="Unassembled WGS sequence"/>
</dbReference>
<feature type="region of interest" description="Disordered" evidence="1">
    <location>
        <begin position="1"/>
        <end position="37"/>
    </location>
</feature>
<name>A0A1Y3AMR1_EURMA</name>